<name>A0ACC1IX51_9FUNG</name>
<evidence type="ECO:0000313" key="1">
    <source>
        <dbReference type="EMBL" id="KAJ1902440.1"/>
    </source>
</evidence>
<proteinExistence type="predicted"/>
<gene>
    <name evidence="1" type="ORF">LPJ66_000051</name>
</gene>
<accession>A0ACC1IX51</accession>
<comment type="caution">
    <text evidence="1">The sequence shown here is derived from an EMBL/GenBank/DDBJ whole genome shotgun (WGS) entry which is preliminary data.</text>
</comment>
<keyword evidence="2" id="KW-1185">Reference proteome</keyword>
<reference evidence="1" key="1">
    <citation type="submission" date="2022-07" db="EMBL/GenBank/DDBJ databases">
        <title>Phylogenomic reconstructions and comparative analyses of Kickxellomycotina fungi.</title>
        <authorList>
            <person name="Reynolds N.K."/>
            <person name="Stajich J.E."/>
            <person name="Barry K."/>
            <person name="Grigoriev I.V."/>
            <person name="Crous P."/>
            <person name="Smith M.E."/>
        </authorList>
    </citation>
    <scope>NUCLEOTIDE SEQUENCE</scope>
    <source>
        <strain evidence="1">Benny 63K</strain>
    </source>
</reference>
<organism evidence="1 2">
    <name type="scientific">Kickxella alabastrina</name>
    <dbReference type="NCBI Taxonomy" id="61397"/>
    <lineage>
        <taxon>Eukaryota</taxon>
        <taxon>Fungi</taxon>
        <taxon>Fungi incertae sedis</taxon>
        <taxon>Zoopagomycota</taxon>
        <taxon>Kickxellomycotina</taxon>
        <taxon>Kickxellomycetes</taxon>
        <taxon>Kickxellales</taxon>
        <taxon>Kickxellaceae</taxon>
        <taxon>Kickxella</taxon>
    </lineage>
</organism>
<dbReference type="Proteomes" id="UP001150581">
    <property type="component" value="Unassembled WGS sequence"/>
</dbReference>
<protein>
    <submittedName>
        <fullName evidence="1">Uncharacterized protein</fullName>
    </submittedName>
</protein>
<sequence length="3170" mass="345657">MSNARRRVGVVPSEELTGSGTFRSQRRNFDSPIDAQLRLIDSGKALERARGIQLLADLLDEDWRAKGSAMASTLAQSTWEQVITCTAGILIKEAQVFINRHAEEWPSQMSAAGDRLSSRIQTQYSVHVRHIWVAAMPFLSVKLARSLTKHITESLLADPCLAHVVGLDYAKVLRAWAAHDHHVLACKGARAEAVVSLCIRSLSRFGNGAMADTQASTESAVAAQGVMPGDAEYAAVMLAVVAAATPARMEKLADSVLGFCAEYCRHHTRENPCFAAIIDSAISVVLATVDALASDDASSNGGERICAILACCLQLWTTRSAHLKRSLLQAIRILTRIMATADEGRSGESEARPVLELALKQLTTGAWDKAGFMRLPRSLLGIWPMVHSGPEGAASCDLRQPLQKFGAVLSIVDPLQLAYFDAVGFLVAHLAATHPRPSGDAATATATAHHRKKRTRTAPTALARMLAAMCSEDSPASSRGAAQLVWYVFAVYADKLGPLRCSEALQDISQLVQDNDLSQRADLAEWALGTIRLLQRRGTADTMPSEGGAVPCDPLWQHAIAGVESALAGAAGLVFDMLHRCQASAPKVHQLCRQAAAALEAGPPSAYDSPDALQLALLLAQYMRSDESRSPDDCMAGACFRAAAQLCQNAAKQRWPHHLFAAVLSRALGLSQLPGPAHMRACVPAASWISELRVSGALQTLDAYIDDTRVCQHILRSHCSASRPPSEPPSEPRAPELSALSPTQWYLVGQSLLKCIEQCTENEYAPVSRSAVPYIAHTLWQISMHVETAQQSLLRVGGANGASLAVQIADGFCERLVAFATDAKQPELLWQTLTFISPWSRGYSRLAGLDSLVAGLLAAVFAPATPDLLCGLALGNPAHRLAGSSALAENLDALESQVSSATEANQRMQQMQLDHREKKDYATALETYMLAVASGHLQDPWTQAVRVLRALASHRDTLAAEIASVLPRLIDTLEGAPLLVASGFVAECIMLGTPSSRPALLARLKARMLAFLESPSHTGHMPTLFSVLQTVCLLIRVSEHDDGGEVDEDLPRFVAWIMEDARNGLVDAAVEMHLMRAVVGPWGRRESQAMCRALSIIEAQPTDFLVYRTQTATTFTVRMVAEEQLAEYGLALPHLLADGSIEYPEAPVAGADNALTLMTRDIGLAMLVYSSQTVAPGALRILIMQICRQGVCSPQIVSLCRRLLRSIAALMGFGTLERMVGECGADILSIDPEILDSLSALAPSAVPWLVTDAALEHTLQGNFAQASAVLSKLPAVTAGSASRMYAHAMVLSASDARLFATAYAQILVPCFSEARLADMLENSPEMLVLELLALYLPQSNTADSTRQLLASMPLQKGETPTISRAYERHCLDTLQPTLTSSRVPQWGRRYGLDAVTRAINKVAQDSAQTSTGNFLTSPRIAWIAIHLQARIQSACFDDERQRLMHSLCLLLSISVPASLDSPLVQPIIFRILTDNWLCAGERTSLQACLAFSLLLDSSKSVLPQALVFDHGAGLLSTLTQDISKMQPQDARRCALAVACLLKAVDEVRASSTLSYATAPELLIGSTLESVYDWAQLSPTMVITGSAIRRADDRVSLARIADRAASLLLLLTLDSTSLYSVSCAEFVVASTERLLQLALPIIPTSNGVLTQALGVALEGPTQIDLASEVIKVLTGAGRKVFEYLRKFSGTSSGSAYQRAITMLLRTMSLMQMLDQSPADVTAPLSSAARDRLLREGDLLWLVCDIVTRSHSQSAIAAAIGVVAELNSSRRLVESAVRHLDGRQRQVLRDVSLMPAVASLDSRQYPIWIQQHQQQRLDSAFLEAICSTTQTPSGALSELVCALASYAECKLLKLAIPLMFADSHSASCLLPHVMFEILPGASTETREEIAAFLLDFVHNWRERAPAMARIVIDGTLQMRQLDHQRYSDIREFFGHLPIALFEMADLAAKLNMPETATFLLECDLTCTGAERLTGIDSITGDARELLRSVYQSLGNQPAAQLLSSVQSVNDVMRRCQDTSDWRTLLLYQEAAPGNFGMVDGHAGAGDDGEFEIGDTLVNLGLLNSIRPGTSSWDVKPLAGVAGHGARALNGGLQATFAASWRLAKWDVPAIPLLQHQKQQEPSTDTAALLVQIAKRPEESLYSMFKMRSFGQLAEASLAVQEYMSDPSAITALTSISSGGMRNSWTYHAVSALLPLISGSATNDGNDEDIDDDSDCDGVAVATESGGFVHVSQITSFLLSRCCGGMQASSMEPVYLANLTLHEIAVREIMAARPNSRALAPVFGRYREAVRFACMASRQAQSWQNSMNHIFRLRAMSRAAGIQDRTLEPELKLWEAETLWDAGSRNLAIEILQSHKCQIERTLQQAKAASMQAINDIGIGNSNTNGSRRLETTLPLLLGSAAAAAPWQRNEIEATTILLSRIILTVGEWSDKQRRERPKVLWDEYFNKSAQLLQEINSPTVWTGRALHALAEFAARQCEELTETRDDEAASAVRKQKSRELAACRQEVARTSNATEATRLKAIQRRLEIQEANDQNELAELRSSIGGFLHLAIWSFVKCLECTDAFDSSVFSLVSLVVTNARSTELQKVLSPGLMDSVPSHKFLPLVHQLCARLSTEEDVFHKTISQLVLRMTVEYPYHTMYHLFALRNANRTSSTQDASRTAPPSSASVRSGRKSAGSTILDSLQVPESEKMEQRRSEAATQILLGVTSNNADLKSIVQAIDELCSVYIELAVSPVPEKFKNSKLDGKLIAFGSRLRITRLIKNLPPNIPVLTAIPHTDAPRDYMCVPFISTISEGYSLAGGINLPKITRIIGTDGRRYKQLVKGKDDMRQDAVIQQLFHVINRFMRTSGGKVSGQALPFASGMHIRTYQVVPLTKRCGVLQWVDNTTPFGNWFRENEPKYRPGAPGFSQLRNTVHTVHKEKEVTVQEKLEVFERVCAQAPPIFRFFFYEHFYHAQSWFEHRETYIRSAAASSIAGWVLGIGDRHLQNILIDQTTAELVHIDLGIAFDLGKLLPIPELVPFRLTREMVDGMGMLGLNGTFRHFCQAALEAMRENARVVITILNVLKVDPLYMWSLIPLRLDKINRNVSMYVGDLRGEGVGSDDGDFAALYGEDNNAAAAALEENKEAGRSILHVGQRLGAGISAEGQVSELIQQATDPRLLSRMFEGWSAWY</sequence>
<evidence type="ECO:0000313" key="2">
    <source>
        <dbReference type="Proteomes" id="UP001150581"/>
    </source>
</evidence>
<dbReference type="EMBL" id="JANBPG010000001">
    <property type="protein sequence ID" value="KAJ1902440.1"/>
    <property type="molecule type" value="Genomic_DNA"/>
</dbReference>